<protein>
    <recommendedName>
        <fullName evidence="1">Cupin type-2 domain-containing protein</fullName>
    </recommendedName>
</protein>
<evidence type="ECO:0000259" key="1">
    <source>
        <dbReference type="Pfam" id="PF07883"/>
    </source>
</evidence>
<gene>
    <name evidence="2" type="ORF">A3F61_01160</name>
</gene>
<proteinExistence type="predicted"/>
<reference evidence="2 3" key="1">
    <citation type="journal article" date="2016" name="Nat. Commun.">
        <title>Thousands of microbial genomes shed light on interconnected biogeochemical processes in an aquifer system.</title>
        <authorList>
            <person name="Anantharaman K."/>
            <person name="Brown C.T."/>
            <person name="Hug L.A."/>
            <person name="Sharon I."/>
            <person name="Castelle C.J."/>
            <person name="Probst A.J."/>
            <person name="Thomas B.C."/>
            <person name="Singh A."/>
            <person name="Wilkins M.J."/>
            <person name="Karaoz U."/>
            <person name="Brodie E.L."/>
            <person name="Williams K.H."/>
            <person name="Hubbard S.S."/>
            <person name="Banfield J.F."/>
        </authorList>
    </citation>
    <scope>NUCLEOTIDE SEQUENCE [LARGE SCALE GENOMIC DNA]</scope>
</reference>
<accession>A0A1G1V5G8</accession>
<dbReference type="InterPro" id="IPR014710">
    <property type="entry name" value="RmlC-like_jellyroll"/>
</dbReference>
<dbReference type="InterPro" id="IPR011051">
    <property type="entry name" value="RmlC_Cupin_sf"/>
</dbReference>
<feature type="domain" description="Cupin type-2" evidence="1">
    <location>
        <begin position="1"/>
        <end position="42"/>
    </location>
</feature>
<dbReference type="Gene3D" id="2.60.120.10">
    <property type="entry name" value="Jelly Rolls"/>
    <property type="match status" value="1"/>
</dbReference>
<comment type="caution">
    <text evidence="2">The sequence shown here is derived from an EMBL/GenBank/DDBJ whole genome shotgun (WGS) entry which is preliminary data.</text>
</comment>
<organism evidence="2 3">
    <name type="scientific">Candidatus Blackburnbacteria bacterium RIFCSPHIGHO2_12_FULL_41_13b</name>
    <dbReference type="NCBI Taxonomy" id="1797517"/>
    <lineage>
        <taxon>Bacteria</taxon>
        <taxon>Candidatus Blackburniibacteriota</taxon>
    </lineage>
</organism>
<dbReference type="EMBL" id="MHCA01000052">
    <property type="protein sequence ID" value="OGY10654.1"/>
    <property type="molecule type" value="Genomic_DNA"/>
</dbReference>
<sequence length="70" mass="8095">MHKHPKGREYIVVLKGRAVFRVGKKTFELEKGDYLAVPEDTPEKIIEVKEEFTILGVRYPSIPDNKVLLE</sequence>
<dbReference type="Proteomes" id="UP000178272">
    <property type="component" value="Unassembled WGS sequence"/>
</dbReference>
<dbReference type="InterPro" id="IPR013096">
    <property type="entry name" value="Cupin_2"/>
</dbReference>
<dbReference type="Pfam" id="PF07883">
    <property type="entry name" value="Cupin_2"/>
    <property type="match status" value="1"/>
</dbReference>
<evidence type="ECO:0000313" key="2">
    <source>
        <dbReference type="EMBL" id="OGY10654.1"/>
    </source>
</evidence>
<evidence type="ECO:0000313" key="3">
    <source>
        <dbReference type="Proteomes" id="UP000178272"/>
    </source>
</evidence>
<dbReference type="AlphaFoldDB" id="A0A1G1V5G8"/>
<dbReference type="SUPFAM" id="SSF51182">
    <property type="entry name" value="RmlC-like cupins"/>
    <property type="match status" value="1"/>
</dbReference>
<name>A0A1G1V5G8_9BACT</name>